<dbReference type="InterPro" id="IPR036390">
    <property type="entry name" value="WH_DNA-bd_sf"/>
</dbReference>
<dbReference type="InterPro" id="IPR058163">
    <property type="entry name" value="LysR-type_TF_proteobact-type"/>
</dbReference>
<evidence type="ECO:0000256" key="2">
    <source>
        <dbReference type="ARBA" id="ARBA00023015"/>
    </source>
</evidence>
<dbReference type="GeneID" id="61528662"/>
<dbReference type="GO" id="GO:0003700">
    <property type="term" value="F:DNA-binding transcription factor activity"/>
    <property type="evidence" value="ECO:0007669"/>
    <property type="project" value="InterPro"/>
</dbReference>
<dbReference type="InterPro" id="IPR005119">
    <property type="entry name" value="LysR_subst-bd"/>
</dbReference>
<dbReference type="GO" id="GO:0006351">
    <property type="term" value="P:DNA-templated transcription"/>
    <property type="evidence" value="ECO:0007669"/>
    <property type="project" value="TreeGrafter"/>
</dbReference>
<dbReference type="RefSeq" id="WP_064807522.1">
    <property type="nucleotide sequence ID" value="NZ_CP016023.1"/>
</dbReference>
<evidence type="ECO:0000313" key="7">
    <source>
        <dbReference type="EMBL" id="NMV37667.1"/>
    </source>
</evidence>
<evidence type="ECO:0000256" key="3">
    <source>
        <dbReference type="ARBA" id="ARBA00023125"/>
    </source>
</evidence>
<evidence type="ECO:0000313" key="9">
    <source>
        <dbReference type="Proteomes" id="UP000575469"/>
    </source>
</evidence>
<dbReference type="GO" id="GO:0043565">
    <property type="term" value="F:sequence-specific DNA binding"/>
    <property type="evidence" value="ECO:0007669"/>
    <property type="project" value="TreeGrafter"/>
</dbReference>
<name>A0A192A436_9RALS</name>
<dbReference type="Pfam" id="PF00126">
    <property type="entry name" value="HTH_1"/>
    <property type="match status" value="1"/>
</dbReference>
<reference evidence="8" key="2">
    <citation type="submission" date="2016-06" db="EMBL/GenBank/DDBJ databases">
        <authorList>
            <person name="Xu Y."/>
            <person name="Nagy A."/>
            <person name="Yan X."/>
            <person name="Kim S.W."/>
            <person name="Haley B."/>
            <person name="Liu N.T."/>
            <person name="Nou X."/>
        </authorList>
    </citation>
    <scope>NUCLEOTIDE SEQUENCE [LARGE SCALE GENOMIC DNA]</scope>
    <source>
        <strain evidence="8">ATCC 49129</strain>
    </source>
</reference>
<dbReference type="AlphaFoldDB" id="A0A192A436"/>
<keyword evidence="8" id="KW-1185">Reference proteome</keyword>
<evidence type="ECO:0000313" key="6">
    <source>
        <dbReference type="EMBL" id="ANJ75149.1"/>
    </source>
</evidence>
<dbReference type="EMBL" id="JABBZM010000005">
    <property type="protein sequence ID" value="NMV37667.1"/>
    <property type="molecule type" value="Genomic_DNA"/>
</dbReference>
<dbReference type="Pfam" id="PF03466">
    <property type="entry name" value="LysR_substrate"/>
    <property type="match status" value="1"/>
</dbReference>
<evidence type="ECO:0000256" key="4">
    <source>
        <dbReference type="ARBA" id="ARBA00023163"/>
    </source>
</evidence>
<dbReference type="PANTHER" id="PTHR30537:SF35">
    <property type="entry name" value="TRANSCRIPTIONAL REGULATORY PROTEIN"/>
    <property type="match status" value="1"/>
</dbReference>
<keyword evidence="3" id="KW-0238">DNA-binding</keyword>
<protein>
    <submittedName>
        <fullName evidence="6">LysR family transcriptional regulator</fullName>
    </submittedName>
</protein>
<sequence length="306" mass="33506">MDLNALKLFVEIVDAGNLSAAARKLQTTRSNVSHRLKAFERALGVQLLRRTTRRVEPTEVGAGIYEHGRSILREMAAADALVSSLGKSLQGSVRLSVPTGLGHLLVSPLLVAFKRAYPDIRLDVRFDNRVSDLIGEDVDVALRIVSNPPESLVATLLDEVDWVLCAAPDYLAVHGTPKTLDALAEHTIVSAPAVGQPLRLSAQLADERTHVTLDPGVSSDNYLFLQASVRAGNGLGILPYYAAADDLREGHVKRVLPGYRFSVFGSRLYMLAMPSRYRTLATRHLLDFLKTGLQDKLPRLPQTERA</sequence>
<dbReference type="Gene3D" id="1.10.10.10">
    <property type="entry name" value="Winged helix-like DNA-binding domain superfamily/Winged helix DNA-binding domain"/>
    <property type="match status" value="1"/>
</dbReference>
<dbReference type="SUPFAM" id="SSF46785">
    <property type="entry name" value="Winged helix' DNA-binding domain"/>
    <property type="match status" value="1"/>
</dbReference>
<dbReference type="Gene3D" id="3.40.190.290">
    <property type="match status" value="1"/>
</dbReference>
<feature type="domain" description="HTH lysR-type" evidence="5">
    <location>
        <begin position="1"/>
        <end position="58"/>
    </location>
</feature>
<dbReference type="EMBL" id="CP016023">
    <property type="protein sequence ID" value="ANJ75149.1"/>
    <property type="molecule type" value="Genomic_DNA"/>
</dbReference>
<reference evidence="7 9" key="3">
    <citation type="submission" date="2020-04" db="EMBL/GenBank/DDBJ databases">
        <title>Ralstonia insidiosa genome sequencing and assembly.</title>
        <authorList>
            <person name="Martins R.C.R."/>
            <person name="Perdigao-Neto L.V."/>
            <person name="Levin A.S.S."/>
            <person name="Costa S.F."/>
        </authorList>
    </citation>
    <scope>NUCLEOTIDE SEQUENCE [LARGE SCALE GENOMIC DNA]</scope>
    <source>
        <strain evidence="7 9">5047</strain>
    </source>
</reference>
<dbReference type="InterPro" id="IPR036388">
    <property type="entry name" value="WH-like_DNA-bd_sf"/>
</dbReference>
<keyword evidence="2" id="KW-0805">Transcription regulation</keyword>
<dbReference type="InterPro" id="IPR000847">
    <property type="entry name" value="LysR_HTH_N"/>
</dbReference>
<evidence type="ECO:0000256" key="1">
    <source>
        <dbReference type="ARBA" id="ARBA00009437"/>
    </source>
</evidence>
<gene>
    <name evidence="6" type="ORF">A9Y76_21725</name>
    <name evidence="7" type="ORF">HGR00_07075</name>
</gene>
<dbReference type="STRING" id="190721.ACS15_4667"/>
<reference evidence="6" key="1">
    <citation type="submission" date="2016-06" db="EMBL/GenBank/DDBJ databases">
        <authorList>
            <person name="Kjaerup R.B."/>
            <person name="Dalgaard T.S."/>
            <person name="Juul-Madsen H.R."/>
        </authorList>
    </citation>
    <scope>NUCLEOTIDE SEQUENCE [LARGE SCALE GENOMIC DNA]</scope>
    <source>
        <strain evidence="6">ATCC 49129</strain>
    </source>
</reference>
<evidence type="ECO:0000259" key="5">
    <source>
        <dbReference type="PROSITE" id="PS50931"/>
    </source>
</evidence>
<dbReference type="SUPFAM" id="SSF53850">
    <property type="entry name" value="Periplasmic binding protein-like II"/>
    <property type="match status" value="1"/>
</dbReference>
<dbReference type="PROSITE" id="PS50931">
    <property type="entry name" value="HTH_LYSR"/>
    <property type="match status" value="1"/>
</dbReference>
<dbReference type="OrthoDB" id="8714815at2"/>
<dbReference type="Proteomes" id="UP000575469">
    <property type="component" value="Unassembled WGS sequence"/>
</dbReference>
<dbReference type="PANTHER" id="PTHR30537">
    <property type="entry name" value="HTH-TYPE TRANSCRIPTIONAL REGULATOR"/>
    <property type="match status" value="1"/>
</dbReference>
<dbReference type="Proteomes" id="UP000078572">
    <property type="component" value="Chromosome 2"/>
</dbReference>
<dbReference type="FunFam" id="1.10.10.10:FF:000001">
    <property type="entry name" value="LysR family transcriptional regulator"/>
    <property type="match status" value="1"/>
</dbReference>
<organism evidence="6 8">
    <name type="scientific">Ralstonia insidiosa</name>
    <dbReference type="NCBI Taxonomy" id="190721"/>
    <lineage>
        <taxon>Bacteria</taxon>
        <taxon>Pseudomonadati</taxon>
        <taxon>Pseudomonadota</taxon>
        <taxon>Betaproteobacteria</taxon>
        <taxon>Burkholderiales</taxon>
        <taxon>Burkholderiaceae</taxon>
        <taxon>Ralstonia</taxon>
    </lineage>
</organism>
<evidence type="ECO:0000313" key="8">
    <source>
        <dbReference type="Proteomes" id="UP000078572"/>
    </source>
</evidence>
<keyword evidence="4" id="KW-0804">Transcription</keyword>
<comment type="similarity">
    <text evidence="1">Belongs to the LysR transcriptional regulatory family.</text>
</comment>
<proteinExistence type="inferred from homology"/>
<dbReference type="CDD" id="cd08422">
    <property type="entry name" value="PBP2_CrgA_like"/>
    <property type="match status" value="1"/>
</dbReference>
<accession>A0A192A436</accession>